<dbReference type="AlphaFoldDB" id="A0AAJ2NUV9"/>
<evidence type="ECO:0000313" key="2">
    <source>
        <dbReference type="Proteomes" id="UP001285636"/>
    </source>
</evidence>
<keyword evidence="1" id="KW-0067">ATP-binding</keyword>
<keyword evidence="1" id="KW-0547">Nucleotide-binding</keyword>
<dbReference type="EMBL" id="JAWJAY010001583">
    <property type="protein sequence ID" value="MDV2888517.1"/>
    <property type="molecule type" value="Genomic_DNA"/>
</dbReference>
<dbReference type="GO" id="GO:0005524">
    <property type="term" value="F:ATP binding"/>
    <property type="evidence" value="ECO:0007669"/>
    <property type="project" value="UniProtKB-KW"/>
</dbReference>
<protein>
    <submittedName>
        <fullName evidence="1">Amino acid ABC transporter ATP-binding protein</fullName>
    </submittedName>
</protein>
<sequence>DGGVIVEEGPPKEIFSKPKEERTKQFLHRVLPEDYIFYI</sequence>
<name>A0AAJ2NUV9_ALKPS</name>
<gene>
    <name evidence="1" type="ORF">RYX45_25480</name>
</gene>
<evidence type="ECO:0000313" key="1">
    <source>
        <dbReference type="EMBL" id="MDV2888517.1"/>
    </source>
</evidence>
<proteinExistence type="predicted"/>
<dbReference type="Proteomes" id="UP001285636">
    <property type="component" value="Unassembled WGS sequence"/>
</dbReference>
<feature type="non-terminal residue" evidence="1">
    <location>
        <position position="1"/>
    </location>
</feature>
<accession>A0AAJ2NUV9</accession>
<reference evidence="1" key="1">
    <citation type="submission" date="2023-10" db="EMBL/GenBank/DDBJ databases">
        <title>Screening of Alkalihalophilus pseudofirmusBZ-TG-HK211 and Its Alleviation of Salt Stress on Rapeseed Growth.</title>
        <authorList>
            <person name="Zhao B."/>
            <person name="Guo T."/>
        </authorList>
    </citation>
    <scope>NUCLEOTIDE SEQUENCE</scope>
    <source>
        <strain evidence="1">BZ-TG-HK211</strain>
    </source>
</reference>
<organism evidence="1 2">
    <name type="scientific">Alkalihalophilus pseudofirmus</name>
    <name type="common">Bacillus pseudofirmus</name>
    <dbReference type="NCBI Taxonomy" id="79885"/>
    <lineage>
        <taxon>Bacteria</taxon>
        <taxon>Bacillati</taxon>
        <taxon>Bacillota</taxon>
        <taxon>Bacilli</taxon>
        <taxon>Bacillales</taxon>
        <taxon>Bacillaceae</taxon>
        <taxon>Alkalihalophilus</taxon>
    </lineage>
</organism>
<comment type="caution">
    <text evidence="1">The sequence shown here is derived from an EMBL/GenBank/DDBJ whole genome shotgun (WGS) entry which is preliminary data.</text>
</comment>